<dbReference type="Proteomes" id="UP000196102">
    <property type="component" value="Unassembled WGS sequence"/>
</dbReference>
<feature type="chain" id="PRO_5012441997" description="Outer membrane protein beta-barrel domain-containing protein" evidence="1">
    <location>
        <begin position="18"/>
        <end position="249"/>
    </location>
</feature>
<accession>A0A1Z8AIF5</accession>
<reference evidence="3" key="1">
    <citation type="journal article" date="2017" name="Proc. Natl. Acad. Sci. U.S.A.">
        <title>Simulation of Deepwater Horizon oil plume reveals substrate specialization within a complex community of hydrocarbon-degraders.</title>
        <authorList>
            <person name="Hu P."/>
            <person name="Dubinsky E.A."/>
            <person name="Probst A.J."/>
            <person name="Wang J."/>
            <person name="Sieber C.M.K."/>
            <person name="Tom L.M."/>
            <person name="Gardinali P."/>
            <person name="Banfield J.F."/>
            <person name="Atlas R.M."/>
            <person name="Andersen G.L."/>
        </authorList>
    </citation>
    <scope>NUCLEOTIDE SEQUENCE [LARGE SCALE GENOMIC DNA]</scope>
</reference>
<evidence type="ECO:0000256" key="1">
    <source>
        <dbReference type="SAM" id="SignalP"/>
    </source>
</evidence>
<dbReference type="SUPFAM" id="SSF56925">
    <property type="entry name" value="OMPA-like"/>
    <property type="match status" value="1"/>
</dbReference>
<feature type="signal peptide" evidence="1">
    <location>
        <begin position="1"/>
        <end position="17"/>
    </location>
</feature>
<evidence type="ECO:0008006" key="4">
    <source>
        <dbReference type="Google" id="ProtNLM"/>
    </source>
</evidence>
<evidence type="ECO:0000313" key="3">
    <source>
        <dbReference type="Proteomes" id="UP000196102"/>
    </source>
</evidence>
<name>A0A1Z8AIF5_9FLAO</name>
<comment type="caution">
    <text evidence="2">The sequence shown here is derived from an EMBL/GenBank/DDBJ whole genome shotgun (WGS) entry which is preliminary data.</text>
</comment>
<protein>
    <recommendedName>
        <fullName evidence="4">Outer membrane protein beta-barrel domain-containing protein</fullName>
    </recommendedName>
</protein>
<keyword evidence="1" id="KW-0732">Signal</keyword>
<dbReference type="RefSeq" id="WP_303687915.1">
    <property type="nucleotide sequence ID" value="NZ_MAAX01000201.1"/>
</dbReference>
<proteinExistence type="predicted"/>
<dbReference type="AlphaFoldDB" id="A0A1Z8AIF5"/>
<gene>
    <name evidence="2" type="ORF">A9Q93_13165</name>
</gene>
<organism evidence="2 3">
    <name type="scientific">Nonlabens dokdonensis</name>
    <dbReference type="NCBI Taxonomy" id="328515"/>
    <lineage>
        <taxon>Bacteria</taxon>
        <taxon>Pseudomonadati</taxon>
        <taxon>Bacteroidota</taxon>
        <taxon>Flavobacteriia</taxon>
        <taxon>Flavobacteriales</taxon>
        <taxon>Flavobacteriaceae</taxon>
        <taxon>Nonlabens</taxon>
    </lineage>
</organism>
<sequence length="249" mass="28079">MKYVLLIILLVCSISKAQIDSLDQNEFKDPVHLREVPRHNFIIDLGVTQPYGDFKDVSRSGLNLGAEYAYYFNNKIGLGVNLRHQYNEFGYLDFRNDGITAVTDNSYTNTSLAVGPAFSYTKNRFQLDVFAKAGVAFLNNPENNISQTGIGNSMPFTSDNENSSTSSLYIEGGLRFNYYFRRSVQVFFSPQFNTTLGDPLSYSYREENATTVIQPTINKEINISNLLFNVGVKIAIGKEYSNGEKRIDD</sequence>
<evidence type="ECO:0000313" key="2">
    <source>
        <dbReference type="EMBL" id="OUS10126.1"/>
    </source>
</evidence>
<dbReference type="EMBL" id="MAAX01000201">
    <property type="protein sequence ID" value="OUS10126.1"/>
    <property type="molecule type" value="Genomic_DNA"/>
</dbReference>
<dbReference type="InterPro" id="IPR011250">
    <property type="entry name" value="OMP/PagP_B-barrel"/>
</dbReference>